<dbReference type="KEGG" id="ccro:CMC5_004920"/>
<feature type="active site" evidence="19">
    <location>
        <position position="170"/>
    </location>
</feature>
<evidence type="ECO:0000256" key="17">
    <source>
        <dbReference type="ARBA" id="ARBA00031026"/>
    </source>
</evidence>
<dbReference type="UniPathway" id="UPA00219"/>
<dbReference type="GO" id="GO:0071949">
    <property type="term" value="F:FAD binding"/>
    <property type="evidence" value="ECO:0007669"/>
    <property type="project" value="InterPro"/>
</dbReference>
<keyword evidence="16 19" id="KW-0961">Cell wall biogenesis/degradation</keyword>
<keyword evidence="10 19" id="KW-0274">FAD</keyword>
<comment type="cofactor">
    <cofactor evidence="1 19">
        <name>FAD</name>
        <dbReference type="ChEBI" id="CHEBI:57692"/>
    </cofactor>
</comment>
<reference evidence="21 22" key="1">
    <citation type="submission" date="2015-07" db="EMBL/GenBank/DDBJ databases">
        <title>Genome analysis of myxobacterium Chondromyces crocatus Cm c5 reveals a high potential for natural compound synthesis and the genetic basis for the loss of fruiting body formation.</title>
        <authorList>
            <person name="Zaburannyi N."/>
            <person name="Bunk B."/>
            <person name="Maier J."/>
            <person name="Overmann J."/>
            <person name="Mueller R."/>
        </authorList>
    </citation>
    <scope>NUCLEOTIDE SEQUENCE [LARGE SCALE GENOMIC DNA]</scope>
    <source>
        <strain evidence="21 22">Cm c5</strain>
    </source>
</reference>
<dbReference type="InterPro" id="IPR016167">
    <property type="entry name" value="FAD-bd_PCMH_sub1"/>
</dbReference>
<evidence type="ECO:0000256" key="13">
    <source>
        <dbReference type="ARBA" id="ARBA00022984"/>
    </source>
</evidence>
<sequence>MTLTVQEEAPLAPLTTLGVGGPARWLIEADDEGGLREALGFARSRGAVLHVLGGGSNLLVADRGIDGVVLRARLRGITVTRTGAGRDARVLVRVGGGEPWDALVERATQEGWAGIECLSGIPGEVGATPIQNVGAYGQEVAETIVAVEALDRGSGEAVTLSAAQCRFGYRDSAFKREVRGRYLVTAVTFALTPGGAAAVRYPELRRALGETAASPPLAEVRAVVLRLRRSKSMVLDPADENGRSAGSFFMNPTLAAASFAAVRARVEAAGVLSAGESMPTFPGGEGRVKVPAAWLIERAGFAKGTTSGRAGISTKHALALVNRGGATAEELVALAVRIRGEVRARFGVALLPEPDAWGFTAEELAALSG</sequence>
<dbReference type="AlphaFoldDB" id="A0A0K1E696"/>
<proteinExistence type="inferred from homology"/>
<evidence type="ECO:0000256" key="15">
    <source>
        <dbReference type="ARBA" id="ARBA00023306"/>
    </source>
</evidence>
<keyword evidence="7 19" id="KW-0963">Cytoplasm</keyword>
<keyword evidence="22" id="KW-1185">Reference proteome</keyword>
<comment type="catalytic activity">
    <reaction evidence="18 19">
        <text>UDP-N-acetyl-alpha-D-muramate + NADP(+) = UDP-N-acetyl-3-O-(1-carboxyvinyl)-alpha-D-glucosamine + NADPH + H(+)</text>
        <dbReference type="Rhea" id="RHEA:12248"/>
        <dbReference type="ChEBI" id="CHEBI:15378"/>
        <dbReference type="ChEBI" id="CHEBI:57783"/>
        <dbReference type="ChEBI" id="CHEBI:58349"/>
        <dbReference type="ChEBI" id="CHEBI:68483"/>
        <dbReference type="ChEBI" id="CHEBI:70757"/>
        <dbReference type="EC" id="1.3.1.98"/>
    </reaction>
</comment>
<evidence type="ECO:0000256" key="1">
    <source>
        <dbReference type="ARBA" id="ARBA00001974"/>
    </source>
</evidence>
<keyword evidence="12 19" id="KW-0133">Cell shape</keyword>
<dbReference type="PATRIC" id="fig|52.7.peg.524"/>
<evidence type="ECO:0000313" key="21">
    <source>
        <dbReference type="EMBL" id="AKT36379.1"/>
    </source>
</evidence>
<comment type="subcellular location">
    <subcellularLocation>
        <location evidence="3 19">Cytoplasm</location>
    </subcellularLocation>
</comment>
<keyword evidence="13 19" id="KW-0573">Peptidoglycan synthesis</keyword>
<organism evidence="21 22">
    <name type="scientific">Chondromyces crocatus</name>
    <dbReference type="NCBI Taxonomy" id="52"/>
    <lineage>
        <taxon>Bacteria</taxon>
        <taxon>Pseudomonadati</taxon>
        <taxon>Myxococcota</taxon>
        <taxon>Polyangia</taxon>
        <taxon>Polyangiales</taxon>
        <taxon>Polyangiaceae</taxon>
        <taxon>Chondromyces</taxon>
    </lineage>
</organism>
<keyword evidence="14 19" id="KW-0560">Oxidoreductase</keyword>
<protein>
    <recommendedName>
        <fullName evidence="6 19">UDP-N-acetylenolpyruvoylglucosamine reductase</fullName>
        <ecNumber evidence="5 19">1.3.1.98</ecNumber>
    </recommendedName>
    <alternativeName>
        <fullName evidence="17 19">UDP-N-acetylmuramate dehydrogenase</fullName>
    </alternativeName>
</protein>
<dbReference type="InterPro" id="IPR016169">
    <property type="entry name" value="FAD-bd_PCMH_sub2"/>
</dbReference>
<dbReference type="EMBL" id="CP012159">
    <property type="protein sequence ID" value="AKT36379.1"/>
    <property type="molecule type" value="Genomic_DNA"/>
</dbReference>
<evidence type="ECO:0000256" key="11">
    <source>
        <dbReference type="ARBA" id="ARBA00022857"/>
    </source>
</evidence>
<dbReference type="Gene3D" id="3.30.43.10">
    <property type="entry name" value="Uridine Diphospho-n-acetylenolpyruvylglucosamine Reductase, domain 2"/>
    <property type="match status" value="1"/>
</dbReference>
<keyword evidence="15 19" id="KW-0131">Cell cycle</keyword>
<feature type="active site" description="Proton donor" evidence="19">
    <location>
        <position position="247"/>
    </location>
</feature>
<feature type="active site" evidence="19">
    <location>
        <position position="353"/>
    </location>
</feature>
<keyword evidence="9 19" id="KW-0285">Flavoprotein</keyword>
<evidence type="ECO:0000256" key="8">
    <source>
        <dbReference type="ARBA" id="ARBA00022618"/>
    </source>
</evidence>
<dbReference type="NCBIfam" id="TIGR00179">
    <property type="entry name" value="murB"/>
    <property type="match status" value="1"/>
</dbReference>
<evidence type="ECO:0000256" key="18">
    <source>
        <dbReference type="ARBA" id="ARBA00048914"/>
    </source>
</evidence>
<dbReference type="PANTHER" id="PTHR21071:SF4">
    <property type="entry name" value="UDP-N-ACETYLENOLPYRUVOYLGLUCOSAMINE REDUCTASE"/>
    <property type="match status" value="1"/>
</dbReference>
<dbReference type="InterPro" id="IPR036318">
    <property type="entry name" value="FAD-bd_PCMH-like_sf"/>
</dbReference>
<dbReference type="STRING" id="52.CMC5_004920"/>
<evidence type="ECO:0000259" key="20">
    <source>
        <dbReference type="PROSITE" id="PS51387"/>
    </source>
</evidence>
<dbReference type="GO" id="GO:0071555">
    <property type="term" value="P:cell wall organization"/>
    <property type="evidence" value="ECO:0007669"/>
    <property type="project" value="UniProtKB-KW"/>
</dbReference>
<dbReference type="OrthoDB" id="9804753at2"/>
<comment type="function">
    <text evidence="2 19">Cell wall formation.</text>
</comment>
<evidence type="ECO:0000256" key="3">
    <source>
        <dbReference type="ARBA" id="ARBA00004496"/>
    </source>
</evidence>
<dbReference type="RefSeq" id="WP_050428904.1">
    <property type="nucleotide sequence ID" value="NZ_CP012159.1"/>
</dbReference>
<feature type="domain" description="FAD-binding PCMH-type" evidence="20">
    <location>
        <begin position="18"/>
        <end position="194"/>
    </location>
</feature>
<evidence type="ECO:0000256" key="19">
    <source>
        <dbReference type="HAMAP-Rule" id="MF_00037"/>
    </source>
</evidence>
<dbReference type="PANTHER" id="PTHR21071">
    <property type="entry name" value="UDP-N-ACETYLENOLPYRUVOYLGLUCOSAMINE REDUCTASE"/>
    <property type="match status" value="1"/>
</dbReference>
<dbReference type="Gene3D" id="3.30.465.10">
    <property type="match status" value="1"/>
</dbReference>
<evidence type="ECO:0000256" key="12">
    <source>
        <dbReference type="ARBA" id="ARBA00022960"/>
    </source>
</evidence>
<comment type="pathway">
    <text evidence="4 19">Cell wall biogenesis; peptidoglycan biosynthesis.</text>
</comment>
<keyword evidence="8 19" id="KW-0132">Cell division</keyword>
<dbReference type="Pfam" id="PF02873">
    <property type="entry name" value="MurB_C"/>
    <property type="match status" value="1"/>
</dbReference>
<evidence type="ECO:0000256" key="2">
    <source>
        <dbReference type="ARBA" id="ARBA00003921"/>
    </source>
</evidence>
<dbReference type="GO" id="GO:0005829">
    <property type="term" value="C:cytosol"/>
    <property type="evidence" value="ECO:0007669"/>
    <property type="project" value="TreeGrafter"/>
</dbReference>
<evidence type="ECO:0000313" key="22">
    <source>
        <dbReference type="Proteomes" id="UP000067626"/>
    </source>
</evidence>
<dbReference type="GO" id="GO:0009252">
    <property type="term" value="P:peptidoglycan biosynthetic process"/>
    <property type="evidence" value="ECO:0007669"/>
    <property type="project" value="UniProtKB-UniRule"/>
</dbReference>
<keyword evidence="11 19" id="KW-0521">NADP</keyword>
<dbReference type="InterPro" id="IPR003170">
    <property type="entry name" value="MurB"/>
</dbReference>
<dbReference type="SUPFAM" id="SSF56176">
    <property type="entry name" value="FAD-binding/transporter-associated domain-like"/>
    <property type="match status" value="1"/>
</dbReference>
<evidence type="ECO:0000256" key="14">
    <source>
        <dbReference type="ARBA" id="ARBA00023002"/>
    </source>
</evidence>
<dbReference type="NCBIfam" id="NF010478">
    <property type="entry name" value="PRK13903.1"/>
    <property type="match status" value="1"/>
</dbReference>
<dbReference type="SUPFAM" id="SSF56194">
    <property type="entry name" value="Uridine diphospho-N-Acetylenolpyruvylglucosamine reductase, MurB, C-terminal domain"/>
    <property type="match status" value="1"/>
</dbReference>
<dbReference type="Pfam" id="PF01565">
    <property type="entry name" value="FAD_binding_4"/>
    <property type="match status" value="1"/>
</dbReference>
<dbReference type="GO" id="GO:0008360">
    <property type="term" value="P:regulation of cell shape"/>
    <property type="evidence" value="ECO:0007669"/>
    <property type="project" value="UniProtKB-KW"/>
</dbReference>
<evidence type="ECO:0000256" key="10">
    <source>
        <dbReference type="ARBA" id="ARBA00022827"/>
    </source>
</evidence>
<evidence type="ECO:0000256" key="16">
    <source>
        <dbReference type="ARBA" id="ARBA00023316"/>
    </source>
</evidence>
<evidence type="ECO:0000256" key="4">
    <source>
        <dbReference type="ARBA" id="ARBA00004752"/>
    </source>
</evidence>
<dbReference type="Proteomes" id="UP000067626">
    <property type="component" value="Chromosome"/>
</dbReference>
<evidence type="ECO:0000256" key="5">
    <source>
        <dbReference type="ARBA" id="ARBA00012518"/>
    </source>
</evidence>
<dbReference type="GO" id="GO:0008762">
    <property type="term" value="F:UDP-N-acetylmuramate dehydrogenase activity"/>
    <property type="evidence" value="ECO:0007669"/>
    <property type="project" value="UniProtKB-UniRule"/>
</dbReference>
<dbReference type="GO" id="GO:0051301">
    <property type="term" value="P:cell division"/>
    <property type="evidence" value="ECO:0007669"/>
    <property type="project" value="UniProtKB-KW"/>
</dbReference>
<dbReference type="HAMAP" id="MF_00037">
    <property type="entry name" value="MurB"/>
    <property type="match status" value="1"/>
</dbReference>
<accession>A0A0K1E696</accession>
<dbReference type="InterPro" id="IPR011601">
    <property type="entry name" value="MurB_C"/>
</dbReference>
<comment type="similarity">
    <text evidence="19">Belongs to the MurB family.</text>
</comment>
<evidence type="ECO:0000256" key="9">
    <source>
        <dbReference type="ARBA" id="ARBA00022630"/>
    </source>
</evidence>
<dbReference type="PROSITE" id="PS51387">
    <property type="entry name" value="FAD_PCMH"/>
    <property type="match status" value="1"/>
</dbReference>
<dbReference type="Gene3D" id="3.90.78.10">
    <property type="entry name" value="UDP-N-acetylenolpyruvoylglucosamine reductase, C-terminal domain"/>
    <property type="match status" value="1"/>
</dbReference>
<dbReference type="NCBIfam" id="NF000755">
    <property type="entry name" value="PRK00046.1"/>
    <property type="match status" value="1"/>
</dbReference>
<name>A0A0K1E696_CHOCO</name>
<dbReference type="InterPro" id="IPR006094">
    <property type="entry name" value="Oxid_FAD_bind_N"/>
</dbReference>
<gene>
    <name evidence="19 21" type="primary">murB</name>
    <name evidence="21" type="ORF">CMC5_004920</name>
</gene>
<dbReference type="EC" id="1.3.1.98" evidence="5 19"/>
<evidence type="ECO:0000256" key="7">
    <source>
        <dbReference type="ARBA" id="ARBA00022490"/>
    </source>
</evidence>
<dbReference type="InterPro" id="IPR016166">
    <property type="entry name" value="FAD-bd_PCMH"/>
</dbReference>
<dbReference type="InterPro" id="IPR036635">
    <property type="entry name" value="MurB_C_sf"/>
</dbReference>
<evidence type="ECO:0000256" key="6">
    <source>
        <dbReference type="ARBA" id="ARBA00015188"/>
    </source>
</evidence>